<evidence type="ECO:0000313" key="9">
    <source>
        <dbReference type="Proteomes" id="UP000094801"/>
    </source>
</evidence>
<dbReference type="Proteomes" id="UP000094801">
    <property type="component" value="Unassembled WGS sequence"/>
</dbReference>
<organism evidence="8 9">
    <name type="scientific">[Candida] arabinofermentans NRRL YB-2248</name>
    <dbReference type="NCBI Taxonomy" id="983967"/>
    <lineage>
        <taxon>Eukaryota</taxon>
        <taxon>Fungi</taxon>
        <taxon>Dikarya</taxon>
        <taxon>Ascomycota</taxon>
        <taxon>Saccharomycotina</taxon>
        <taxon>Pichiomycetes</taxon>
        <taxon>Pichiales</taxon>
        <taxon>Pichiaceae</taxon>
        <taxon>Ogataea</taxon>
        <taxon>Ogataea/Candida clade</taxon>
    </lineage>
</organism>
<evidence type="ECO:0000256" key="2">
    <source>
        <dbReference type="ARBA" id="ARBA00023155"/>
    </source>
</evidence>
<dbReference type="PANTHER" id="PTHR24324:SF9">
    <property type="entry name" value="HOMEOBOX DOMAIN-CONTAINING PROTEIN"/>
    <property type="match status" value="1"/>
</dbReference>
<evidence type="ECO:0000256" key="1">
    <source>
        <dbReference type="ARBA" id="ARBA00023125"/>
    </source>
</evidence>
<feature type="compositionally biased region" description="Polar residues" evidence="6">
    <location>
        <begin position="74"/>
        <end position="83"/>
    </location>
</feature>
<dbReference type="InterPro" id="IPR009057">
    <property type="entry name" value="Homeodomain-like_sf"/>
</dbReference>
<dbReference type="Pfam" id="PF00046">
    <property type="entry name" value="Homeodomain"/>
    <property type="match status" value="1"/>
</dbReference>
<feature type="domain" description="Homeobox" evidence="7">
    <location>
        <begin position="217"/>
        <end position="277"/>
    </location>
</feature>
<feature type="compositionally biased region" description="Polar residues" evidence="6">
    <location>
        <begin position="8"/>
        <end position="25"/>
    </location>
</feature>
<dbReference type="InterPro" id="IPR017970">
    <property type="entry name" value="Homeobox_CS"/>
</dbReference>
<dbReference type="OrthoDB" id="6159439at2759"/>
<feature type="compositionally biased region" description="Low complexity" evidence="6">
    <location>
        <begin position="315"/>
        <end position="325"/>
    </location>
</feature>
<sequence length="441" mass="49880">MSVEISRMNRSYSEPSPQQTRLPPLSSILNRSPIQESNYNHQQQQQHIHPLQHIPFNITSTPCKTKITLPSIENLTSSPNFKRSNSYPQSTYTSSSNNNNNFDTSSNSIRSNTSINQLTPVTPLNQNILPPPIFTQQSQSQTQTQTQSQSHHSTPQIVINNNNNNNNNNNQKSFITPQSSFKKRTISSPQSEGKSFAFISHSQATFLSAEPDIDNARLARRKRRRTSPTELAILQLEFEKGSTPNKQRRLNIANKVDMTEKAVQIWFQNKRQSLRKNNQNIKEIVLDIPKRHDLDQQLMSAEELEEKGIMITTRSSPFNSSSPASLKQLPPTGVFMTPMKTPQSQQQQQQQPLTSSSSSSVTNHNFKPMTFKFKTSELGLLTPIQNSSKRQKPTMKLEMNGNKENIQPNTGATATATNNNNDNNNDFECVKNLLSLKSRFN</sequence>
<dbReference type="SMART" id="SM00389">
    <property type="entry name" value="HOX"/>
    <property type="match status" value="1"/>
</dbReference>
<dbReference type="STRING" id="983967.A0A1E4SVW8"/>
<dbReference type="PROSITE" id="PS50071">
    <property type="entry name" value="HOMEOBOX_2"/>
    <property type="match status" value="1"/>
</dbReference>
<keyword evidence="2 4" id="KW-0371">Homeobox</keyword>
<evidence type="ECO:0000256" key="6">
    <source>
        <dbReference type="SAM" id="MobiDB-lite"/>
    </source>
</evidence>
<evidence type="ECO:0000259" key="7">
    <source>
        <dbReference type="PROSITE" id="PS50071"/>
    </source>
</evidence>
<dbReference type="PROSITE" id="PS00027">
    <property type="entry name" value="HOMEOBOX_1"/>
    <property type="match status" value="1"/>
</dbReference>
<evidence type="ECO:0000256" key="3">
    <source>
        <dbReference type="ARBA" id="ARBA00023242"/>
    </source>
</evidence>
<feature type="compositionally biased region" description="Polar residues" evidence="6">
    <location>
        <begin position="171"/>
        <end position="188"/>
    </location>
</feature>
<feature type="compositionally biased region" description="Polar residues" evidence="6">
    <location>
        <begin position="117"/>
        <end position="128"/>
    </location>
</feature>
<feature type="region of interest" description="Disordered" evidence="6">
    <location>
        <begin position="402"/>
        <end position="425"/>
    </location>
</feature>
<dbReference type="InterPro" id="IPR051000">
    <property type="entry name" value="Homeobox_DNA-bind_prot"/>
</dbReference>
<feature type="DNA-binding region" description="Homeobox" evidence="4">
    <location>
        <begin position="219"/>
        <end position="278"/>
    </location>
</feature>
<evidence type="ECO:0000256" key="5">
    <source>
        <dbReference type="RuleBase" id="RU000682"/>
    </source>
</evidence>
<dbReference type="GO" id="GO:0000981">
    <property type="term" value="F:DNA-binding transcription factor activity, RNA polymerase II-specific"/>
    <property type="evidence" value="ECO:0007669"/>
    <property type="project" value="InterPro"/>
</dbReference>
<dbReference type="GO" id="GO:0005634">
    <property type="term" value="C:nucleus"/>
    <property type="evidence" value="ECO:0007669"/>
    <property type="project" value="UniProtKB-SubCell"/>
</dbReference>
<feature type="compositionally biased region" description="Low complexity" evidence="6">
    <location>
        <begin position="341"/>
        <end position="360"/>
    </location>
</feature>
<dbReference type="SUPFAM" id="SSF46689">
    <property type="entry name" value="Homeodomain-like"/>
    <property type="match status" value="1"/>
</dbReference>
<comment type="subcellular location">
    <subcellularLocation>
        <location evidence="4 5">Nucleus</location>
    </subcellularLocation>
</comment>
<keyword evidence="3 4" id="KW-0539">Nucleus</keyword>
<evidence type="ECO:0000313" key="8">
    <source>
        <dbReference type="EMBL" id="ODV83641.1"/>
    </source>
</evidence>
<keyword evidence="9" id="KW-1185">Reference proteome</keyword>
<dbReference type="PANTHER" id="PTHR24324">
    <property type="entry name" value="HOMEOBOX PROTEIN HHEX"/>
    <property type="match status" value="1"/>
</dbReference>
<feature type="region of interest" description="Disordered" evidence="6">
    <location>
        <begin position="314"/>
        <end position="365"/>
    </location>
</feature>
<feature type="compositionally biased region" description="Low complexity" evidence="6">
    <location>
        <begin position="84"/>
        <end position="116"/>
    </location>
</feature>
<evidence type="ECO:0000256" key="4">
    <source>
        <dbReference type="PROSITE-ProRule" id="PRU00108"/>
    </source>
</evidence>
<feature type="region of interest" description="Disordered" evidence="6">
    <location>
        <begin position="74"/>
        <end position="188"/>
    </location>
</feature>
<dbReference type="InterPro" id="IPR001356">
    <property type="entry name" value="HD"/>
</dbReference>
<reference evidence="9" key="1">
    <citation type="submission" date="2016-04" db="EMBL/GenBank/DDBJ databases">
        <title>Comparative genomics of biotechnologically important yeasts.</title>
        <authorList>
            <consortium name="DOE Joint Genome Institute"/>
            <person name="Riley R."/>
            <person name="Haridas S."/>
            <person name="Wolfe K.H."/>
            <person name="Lopes M.R."/>
            <person name="Hittinger C.T."/>
            <person name="Goker M."/>
            <person name="Salamov A."/>
            <person name="Wisecaver J."/>
            <person name="Long T.M."/>
            <person name="Aerts A.L."/>
            <person name="Barry K."/>
            <person name="Choi C."/>
            <person name="Clum A."/>
            <person name="Coughlan A.Y."/>
            <person name="Deshpande S."/>
            <person name="Douglass A.P."/>
            <person name="Hanson S.J."/>
            <person name="Klenk H.-P."/>
            <person name="Labutti K."/>
            <person name="Lapidus A."/>
            <person name="Lindquist E."/>
            <person name="Lipzen A."/>
            <person name="Meier-Kolthoff J.P."/>
            <person name="Ohm R.A."/>
            <person name="Otillar R.P."/>
            <person name="Pangilinan J."/>
            <person name="Peng Y."/>
            <person name="Rokas A."/>
            <person name="Rosa C.A."/>
            <person name="Scheuner C."/>
            <person name="Sibirny A.A."/>
            <person name="Slot J.C."/>
            <person name="Stielow J.B."/>
            <person name="Sun H."/>
            <person name="Kurtzman C.P."/>
            <person name="Blackwell M."/>
            <person name="Grigoriev I.V."/>
            <person name="Jeffries T.W."/>
        </authorList>
    </citation>
    <scope>NUCLEOTIDE SEQUENCE [LARGE SCALE GENOMIC DNA]</scope>
    <source>
        <strain evidence="9">NRRL YB-2248</strain>
    </source>
</reference>
<proteinExistence type="predicted"/>
<dbReference type="EMBL" id="KV453862">
    <property type="protein sequence ID" value="ODV83641.1"/>
    <property type="molecule type" value="Genomic_DNA"/>
</dbReference>
<name>A0A1E4SVW8_9ASCO</name>
<protein>
    <recommendedName>
        <fullName evidence="7">Homeobox domain-containing protein</fullName>
    </recommendedName>
</protein>
<feature type="compositionally biased region" description="Low complexity" evidence="6">
    <location>
        <begin position="409"/>
        <end position="425"/>
    </location>
</feature>
<feature type="compositionally biased region" description="Low complexity" evidence="6">
    <location>
        <begin position="135"/>
        <end position="170"/>
    </location>
</feature>
<dbReference type="GO" id="GO:0000978">
    <property type="term" value="F:RNA polymerase II cis-regulatory region sequence-specific DNA binding"/>
    <property type="evidence" value="ECO:0007669"/>
    <property type="project" value="TreeGrafter"/>
</dbReference>
<feature type="region of interest" description="Disordered" evidence="6">
    <location>
        <begin position="1"/>
        <end position="25"/>
    </location>
</feature>
<gene>
    <name evidence="8" type="ORF">CANARDRAFT_202846</name>
</gene>
<dbReference type="Gene3D" id="1.10.10.60">
    <property type="entry name" value="Homeodomain-like"/>
    <property type="match status" value="1"/>
</dbReference>
<accession>A0A1E4SVW8</accession>
<dbReference type="GO" id="GO:0030154">
    <property type="term" value="P:cell differentiation"/>
    <property type="evidence" value="ECO:0007669"/>
    <property type="project" value="TreeGrafter"/>
</dbReference>
<dbReference type="CDD" id="cd00086">
    <property type="entry name" value="homeodomain"/>
    <property type="match status" value="1"/>
</dbReference>
<keyword evidence="1 4" id="KW-0238">DNA-binding</keyword>
<dbReference type="AlphaFoldDB" id="A0A1E4SVW8"/>